<dbReference type="InterPro" id="IPR023174">
    <property type="entry name" value="PDEase_CS"/>
</dbReference>
<comment type="cofactor">
    <cofactor evidence="3">
        <name>a divalent metal cation</name>
        <dbReference type="ChEBI" id="CHEBI:60240"/>
    </cofactor>
    <text evidence="3">Binds 2 divalent metal cations per subunit. Site 1 may preferentially bind zinc ions, while site 2 has a preference for magnesium and/or manganese ions.</text>
</comment>
<comment type="similarity">
    <text evidence="3">Belongs to the cyclic nucleotide phosphodiesterase family.</text>
</comment>
<feature type="compositionally biased region" description="Low complexity" evidence="4">
    <location>
        <begin position="134"/>
        <end position="147"/>
    </location>
</feature>
<dbReference type="OrthoDB" id="546632at2759"/>
<dbReference type="Proteomes" id="UP000198372">
    <property type="component" value="Unassembled WGS sequence"/>
</dbReference>
<feature type="compositionally biased region" description="Low complexity" evidence="4">
    <location>
        <begin position="177"/>
        <end position="217"/>
    </location>
</feature>
<dbReference type="PROSITE" id="PS00126">
    <property type="entry name" value="PDEASE_I_1"/>
    <property type="match status" value="1"/>
</dbReference>
<feature type="compositionally biased region" description="Gly residues" evidence="4">
    <location>
        <begin position="123"/>
        <end position="133"/>
    </location>
</feature>
<feature type="region of interest" description="Disordered" evidence="4">
    <location>
        <begin position="929"/>
        <end position="956"/>
    </location>
</feature>
<dbReference type="PANTHER" id="PTHR11347">
    <property type="entry name" value="CYCLIC NUCLEOTIDE PHOSPHODIESTERASE"/>
    <property type="match status" value="1"/>
</dbReference>
<dbReference type="InterPro" id="IPR003607">
    <property type="entry name" value="HD/PDEase_dom"/>
</dbReference>
<dbReference type="Gene3D" id="1.10.1300.10">
    <property type="entry name" value="3'5'-cyclic nucleotide phosphodiesterase, catalytic domain"/>
    <property type="match status" value="1"/>
</dbReference>
<dbReference type="AlphaFoldDB" id="A0A238FPY6"/>
<feature type="compositionally biased region" description="Polar residues" evidence="4">
    <location>
        <begin position="929"/>
        <end position="945"/>
    </location>
</feature>
<dbReference type="GO" id="GO:0046872">
    <property type="term" value="F:metal ion binding"/>
    <property type="evidence" value="ECO:0007669"/>
    <property type="project" value="UniProtKB-KW"/>
</dbReference>
<dbReference type="InterPro" id="IPR036971">
    <property type="entry name" value="PDEase_catalytic_dom_sf"/>
</dbReference>
<evidence type="ECO:0000256" key="3">
    <source>
        <dbReference type="RuleBase" id="RU363067"/>
    </source>
</evidence>
<name>A0A238FPY6_9BASI</name>
<dbReference type="GO" id="GO:0004114">
    <property type="term" value="F:3',5'-cyclic-nucleotide phosphodiesterase activity"/>
    <property type="evidence" value="ECO:0007669"/>
    <property type="project" value="InterPro"/>
</dbReference>
<evidence type="ECO:0000256" key="4">
    <source>
        <dbReference type="SAM" id="MobiDB-lite"/>
    </source>
</evidence>
<feature type="compositionally biased region" description="Polar residues" evidence="4">
    <location>
        <begin position="832"/>
        <end position="866"/>
    </location>
</feature>
<organism evidence="6 7">
    <name type="scientific">Microbotryum intermedium</name>
    <dbReference type="NCBI Taxonomy" id="269621"/>
    <lineage>
        <taxon>Eukaryota</taxon>
        <taxon>Fungi</taxon>
        <taxon>Dikarya</taxon>
        <taxon>Basidiomycota</taxon>
        <taxon>Pucciniomycotina</taxon>
        <taxon>Microbotryomycetes</taxon>
        <taxon>Microbotryales</taxon>
        <taxon>Microbotryaceae</taxon>
        <taxon>Microbotryum</taxon>
    </lineage>
</organism>
<dbReference type="EMBL" id="FMSP01000020">
    <property type="protein sequence ID" value="SCV74261.1"/>
    <property type="molecule type" value="Genomic_DNA"/>
</dbReference>
<dbReference type="GO" id="GO:0007165">
    <property type="term" value="P:signal transduction"/>
    <property type="evidence" value="ECO:0007669"/>
    <property type="project" value="InterPro"/>
</dbReference>
<keyword evidence="7" id="KW-1185">Reference proteome</keyword>
<feature type="domain" description="PDEase" evidence="5">
    <location>
        <begin position="414"/>
        <end position="786"/>
    </location>
</feature>
<feature type="region of interest" description="Disordered" evidence="4">
    <location>
        <begin position="70"/>
        <end position="231"/>
    </location>
</feature>
<feature type="compositionally biased region" description="Low complexity" evidence="4">
    <location>
        <begin position="70"/>
        <end position="107"/>
    </location>
</feature>
<dbReference type="SUPFAM" id="SSF109604">
    <property type="entry name" value="HD-domain/PDEase-like"/>
    <property type="match status" value="1"/>
</dbReference>
<feature type="compositionally biased region" description="Low complexity" evidence="4">
    <location>
        <begin position="873"/>
        <end position="888"/>
    </location>
</feature>
<dbReference type="STRING" id="269621.A0A238FPY6"/>
<accession>A0A238FPY6</accession>
<evidence type="ECO:0000313" key="6">
    <source>
        <dbReference type="EMBL" id="SCV74261.1"/>
    </source>
</evidence>
<dbReference type="PROSITE" id="PS51845">
    <property type="entry name" value="PDEASE_I_2"/>
    <property type="match status" value="1"/>
</dbReference>
<dbReference type="SMART" id="SM00471">
    <property type="entry name" value="HDc"/>
    <property type="match status" value="1"/>
</dbReference>
<protein>
    <recommendedName>
        <fullName evidence="3">Phosphodiesterase</fullName>
        <ecNumber evidence="3">3.1.4.-</ecNumber>
    </recommendedName>
</protein>
<dbReference type="InterPro" id="IPR002073">
    <property type="entry name" value="PDEase_catalytic_dom"/>
</dbReference>
<evidence type="ECO:0000256" key="2">
    <source>
        <dbReference type="ARBA" id="ARBA00022801"/>
    </source>
</evidence>
<dbReference type="EC" id="3.1.4.-" evidence="3"/>
<proteinExistence type="inferred from homology"/>
<evidence type="ECO:0000256" key="1">
    <source>
        <dbReference type="ARBA" id="ARBA00022723"/>
    </source>
</evidence>
<sequence>MFTNPFAEGASSKAAPSLASGATTVLHPLATRASCSLLPPNGRRRSSANKLGLIMTAEGLHALNCPASTSNLSSSSCSDSSPSPTTYSSSSGITFVSPFASTSKPSLSSPPPTTSTARESGRRSGGSMAGRGAGSAVAGSSSSSASAYPDGPRAGDPSSPSSTGRERLRISISPRKASIISTSSSTRTRSASRAGSADFSALFSSTSHSSPGSRRASLGGTPSPLRSPAVHSTQAQPFFSNYVNPHSSTPGAAGAPSSTFVIRQQFDFMRRRSVDVGVLGVGMHRQGNGAPSRRVREAVGPDAGDKEFGLVGAGAKGGKDRLLGRHLASLLAHSLSLCSEPQPPTTDEVHSDIDPLAPNDDIGTKVLPAIPGSVEPSPSASRNTSVSTGSLSFSAAGSSLSERIDEPAGALPPLRPSAPKAASFPVISEAKRCKLIANLQLWSFNAMEHSSDDLLSCVGIIFEGVRNMEGVDFDLSQFRSLLLLLRSAYHARNGYHNFSHATDVTQACYSFLVRMGLAPPLYLLCEDDYDANLGEGRRKWRRNRAVEESGMGELLRPMDVFALMVAAIGHDVGHPGLSNAYMINARTPVAQIYDRSVLENFHTVTLIHMLRRSGFGHLLGGEFGCLGENATEFRKVLEASILATDMSRHFSFVNEITDLGRRFGERRESDLGSLESDRLLLCSGLMKCADISNPTRPHRISRAWSTALLEEWSVQAAIERQYGLPISVITIDHVDTKAQAKSQVGFIDLFAKPLFDAMARVVDEFADFAEKLRDGRIAWEAISLQGDEAFRQAPLGKELELSAAPVGRTASRNSSIRPVESAVEDESPATPRLNSHSGVPQTSPLLPRSASTPQPGNASASLTSSQRHPDDSITPVPVRPIPVRGRPSPIRPDHIVRHNRQFSSESSSSTNLSPLSPLFPGSVSSITTGTSLTASTPSEYASSFPTARGHGHPSAQLGSDLAAKFKATCGGVCTTTTAMCELCARKLEAAAVRRGSLGRALAGIEQREAEELEQAEYEGEDTVIETDPSIWPPYPFMCHLAPSFDYVAGIHSLADLPYSRFSVIVLLLGTAKTLYPIPF</sequence>
<evidence type="ECO:0000259" key="5">
    <source>
        <dbReference type="PROSITE" id="PS51845"/>
    </source>
</evidence>
<dbReference type="Pfam" id="PF00233">
    <property type="entry name" value="PDEase_I"/>
    <property type="match status" value="1"/>
</dbReference>
<dbReference type="CDD" id="cd00077">
    <property type="entry name" value="HDc"/>
    <property type="match status" value="1"/>
</dbReference>
<feature type="region of interest" description="Disordered" evidence="4">
    <location>
        <begin position="806"/>
        <end position="894"/>
    </location>
</feature>
<evidence type="ECO:0000313" key="7">
    <source>
        <dbReference type="Proteomes" id="UP000198372"/>
    </source>
</evidence>
<keyword evidence="2 3" id="KW-0378">Hydrolase</keyword>
<reference evidence="7" key="1">
    <citation type="submission" date="2016-09" db="EMBL/GenBank/DDBJ databases">
        <authorList>
            <person name="Jeantristanb JTB J.-T."/>
            <person name="Ricardo R."/>
        </authorList>
    </citation>
    <scope>NUCLEOTIDE SEQUENCE [LARGE SCALE GENOMIC DNA]</scope>
</reference>
<gene>
    <name evidence="6" type="ORF">BQ2448_6693</name>
</gene>
<keyword evidence="1 3" id="KW-0479">Metal-binding</keyword>